<dbReference type="SUPFAM" id="SSF48498">
    <property type="entry name" value="Tetracyclin repressor-like, C-terminal domain"/>
    <property type="match status" value="1"/>
</dbReference>
<name>A0A562NM65_9RHOB</name>
<evidence type="ECO:0000256" key="1">
    <source>
        <dbReference type="ARBA" id="ARBA00023125"/>
    </source>
</evidence>
<dbReference type="InterPro" id="IPR050109">
    <property type="entry name" value="HTH-type_TetR-like_transc_reg"/>
</dbReference>
<dbReference type="InterPro" id="IPR001647">
    <property type="entry name" value="HTH_TetR"/>
</dbReference>
<protein>
    <submittedName>
        <fullName evidence="4">TetR family transcriptional regulator</fullName>
    </submittedName>
</protein>
<dbReference type="Gene3D" id="1.10.357.10">
    <property type="entry name" value="Tetracycline Repressor, domain 2"/>
    <property type="match status" value="1"/>
</dbReference>
<dbReference type="PANTHER" id="PTHR30055">
    <property type="entry name" value="HTH-TYPE TRANSCRIPTIONAL REGULATOR RUTR"/>
    <property type="match status" value="1"/>
</dbReference>
<dbReference type="GO" id="GO:0003700">
    <property type="term" value="F:DNA-binding transcription factor activity"/>
    <property type="evidence" value="ECO:0007669"/>
    <property type="project" value="TreeGrafter"/>
</dbReference>
<comment type="caution">
    <text evidence="4">The sequence shown here is derived from an EMBL/GenBank/DDBJ whole genome shotgun (WGS) entry which is preliminary data.</text>
</comment>
<sequence>MTSDAVRKRNPEALRERLLQAAAAIAVEQGIQAVTIQAVAQAAGVTKGGLFHHFASKDDLIQAVIAHQLSAFDEIIDTALLTDSDRGCFTRAYVAAIFALSEATAPVSITLMAEQGAGQQWGDWISARLEQHRLTDAGSDLTVVRLAADGVWLWDLWNGKPLELVGAERLALFNHLIDATRRETSR</sequence>
<evidence type="ECO:0000313" key="5">
    <source>
        <dbReference type="Proteomes" id="UP000316225"/>
    </source>
</evidence>
<gene>
    <name evidence="4" type="ORF">IQ24_02448</name>
</gene>
<dbReference type="InterPro" id="IPR009057">
    <property type="entry name" value="Homeodomain-like_sf"/>
</dbReference>
<dbReference type="InterPro" id="IPR023772">
    <property type="entry name" value="DNA-bd_HTH_TetR-type_CS"/>
</dbReference>
<dbReference type="AlphaFoldDB" id="A0A562NM65"/>
<dbReference type="InterPro" id="IPR041479">
    <property type="entry name" value="TetR_CgmR_C"/>
</dbReference>
<feature type="domain" description="HTH tetR-type" evidence="3">
    <location>
        <begin position="12"/>
        <end position="72"/>
    </location>
</feature>
<evidence type="ECO:0000313" key="4">
    <source>
        <dbReference type="EMBL" id="TWI33307.1"/>
    </source>
</evidence>
<dbReference type="Pfam" id="PF17937">
    <property type="entry name" value="TetR_C_28"/>
    <property type="match status" value="1"/>
</dbReference>
<reference evidence="4 5" key="1">
    <citation type="journal article" date="2015" name="Stand. Genomic Sci.">
        <title>Genomic Encyclopedia of Bacterial and Archaeal Type Strains, Phase III: the genomes of soil and plant-associated and newly described type strains.</title>
        <authorList>
            <person name="Whitman W.B."/>
            <person name="Woyke T."/>
            <person name="Klenk H.P."/>
            <person name="Zhou Y."/>
            <person name="Lilburn T.G."/>
            <person name="Beck B.J."/>
            <person name="De Vos P."/>
            <person name="Vandamme P."/>
            <person name="Eisen J.A."/>
            <person name="Garrity G."/>
            <person name="Hugenholtz P."/>
            <person name="Kyrpides N.C."/>
        </authorList>
    </citation>
    <scope>NUCLEOTIDE SEQUENCE [LARGE SCALE GENOMIC DNA]</scope>
    <source>
        <strain evidence="4 5">CGMCC 1.5364</strain>
    </source>
</reference>
<dbReference type="GO" id="GO:0000976">
    <property type="term" value="F:transcription cis-regulatory region binding"/>
    <property type="evidence" value="ECO:0007669"/>
    <property type="project" value="TreeGrafter"/>
</dbReference>
<accession>A0A562NM65</accession>
<dbReference type="PROSITE" id="PS50977">
    <property type="entry name" value="HTH_TETR_2"/>
    <property type="match status" value="1"/>
</dbReference>
<dbReference type="PRINTS" id="PR00455">
    <property type="entry name" value="HTHTETR"/>
</dbReference>
<dbReference type="Proteomes" id="UP000316225">
    <property type="component" value="Unassembled WGS sequence"/>
</dbReference>
<keyword evidence="5" id="KW-1185">Reference proteome</keyword>
<dbReference type="Pfam" id="PF00440">
    <property type="entry name" value="TetR_N"/>
    <property type="match status" value="1"/>
</dbReference>
<dbReference type="OrthoDB" id="7779169at2"/>
<organism evidence="4 5">
    <name type="scientific">Paracoccus sulfuroxidans</name>
    <dbReference type="NCBI Taxonomy" id="384678"/>
    <lineage>
        <taxon>Bacteria</taxon>
        <taxon>Pseudomonadati</taxon>
        <taxon>Pseudomonadota</taxon>
        <taxon>Alphaproteobacteria</taxon>
        <taxon>Rhodobacterales</taxon>
        <taxon>Paracoccaceae</taxon>
        <taxon>Paracoccus</taxon>
    </lineage>
</organism>
<evidence type="ECO:0000259" key="3">
    <source>
        <dbReference type="PROSITE" id="PS50977"/>
    </source>
</evidence>
<dbReference type="RefSeq" id="WP_145398254.1">
    <property type="nucleotide sequence ID" value="NZ_VLKU01000007.1"/>
</dbReference>
<dbReference type="PANTHER" id="PTHR30055:SF148">
    <property type="entry name" value="TETR-FAMILY TRANSCRIPTIONAL REGULATOR"/>
    <property type="match status" value="1"/>
</dbReference>
<keyword evidence="1 2" id="KW-0238">DNA-binding</keyword>
<dbReference type="EMBL" id="VLKU01000007">
    <property type="protein sequence ID" value="TWI33307.1"/>
    <property type="molecule type" value="Genomic_DNA"/>
</dbReference>
<evidence type="ECO:0000256" key="2">
    <source>
        <dbReference type="PROSITE-ProRule" id="PRU00335"/>
    </source>
</evidence>
<proteinExistence type="predicted"/>
<feature type="DNA-binding region" description="H-T-H motif" evidence="2">
    <location>
        <begin position="35"/>
        <end position="54"/>
    </location>
</feature>
<dbReference type="InterPro" id="IPR036271">
    <property type="entry name" value="Tet_transcr_reg_TetR-rel_C_sf"/>
</dbReference>
<dbReference type="PROSITE" id="PS01081">
    <property type="entry name" value="HTH_TETR_1"/>
    <property type="match status" value="1"/>
</dbReference>
<dbReference type="SUPFAM" id="SSF46689">
    <property type="entry name" value="Homeodomain-like"/>
    <property type="match status" value="1"/>
</dbReference>